<comment type="caution">
    <text evidence="2">The sequence shown here is derived from an EMBL/GenBank/DDBJ whole genome shotgun (WGS) entry which is preliminary data.</text>
</comment>
<feature type="domain" description="Phosphatidate phosphatase APP1 catalytic" evidence="1">
    <location>
        <begin position="219"/>
        <end position="370"/>
    </location>
</feature>
<keyword evidence="3" id="KW-1185">Reference proteome</keyword>
<dbReference type="EMBL" id="NPHW01002243">
    <property type="protein sequence ID" value="OXV11877.1"/>
    <property type="molecule type" value="Genomic_DNA"/>
</dbReference>
<proteinExistence type="predicted"/>
<dbReference type="AlphaFoldDB" id="A0A232M6Y6"/>
<evidence type="ECO:0000313" key="2">
    <source>
        <dbReference type="EMBL" id="OXV11877.1"/>
    </source>
</evidence>
<dbReference type="Pfam" id="PF09949">
    <property type="entry name" value="APP1_cat"/>
    <property type="match status" value="1"/>
</dbReference>
<dbReference type="OrthoDB" id="414243at2759"/>
<sequence>MNHSYPALHHKNGDSGRCTVEQFVFANDSVPRPLVRLRWWSWWSWQSWRPWSQDYIVWLLDTIAYRAESCPQTPQIPQTPHETSSPWHAEVVACVFTSPRDDIGHHVAAVAAAIGLDGKMGKDLEVKARIAARLQPFLYSVVRDHSMALEVPLPKLPNNDIVQRLCLAPTDEDGISRQTVVTSPHTVQEGTVLYPFVVGLGQQKGCVSMETRLVGPQGWLVISDIDDSIKHTQTSEWTGILRTTFAEEPRPIAGMPAFYAHLHQQLIPAWIYLSASPYNLYPFLRQFLRSFYQPGTLMLRENSWQDLNSIGKMWTEGTQAYKEERMDQIHRWLPQRNVLSVGDSTQSDPEAYGTIYRKYPGWIRAIYIRRVTDIPHMERRNSEHRFQAAFHDVPESVWKVFDDPEEMYALIDQLKQEDSVE</sequence>
<protein>
    <recommendedName>
        <fullName evidence="1">Phosphatidate phosphatase APP1 catalytic domain-containing protein</fullName>
    </recommendedName>
</protein>
<organism evidence="2 3">
    <name type="scientific">Elaphomyces granulatus</name>
    <dbReference type="NCBI Taxonomy" id="519963"/>
    <lineage>
        <taxon>Eukaryota</taxon>
        <taxon>Fungi</taxon>
        <taxon>Dikarya</taxon>
        <taxon>Ascomycota</taxon>
        <taxon>Pezizomycotina</taxon>
        <taxon>Eurotiomycetes</taxon>
        <taxon>Eurotiomycetidae</taxon>
        <taxon>Eurotiales</taxon>
        <taxon>Elaphomycetaceae</taxon>
        <taxon>Elaphomyces</taxon>
    </lineage>
</organism>
<name>A0A232M6Y6_9EURO</name>
<dbReference type="Proteomes" id="UP000243515">
    <property type="component" value="Unassembled WGS sequence"/>
</dbReference>
<dbReference type="GO" id="GO:0030479">
    <property type="term" value="C:actin cortical patch"/>
    <property type="evidence" value="ECO:0007669"/>
    <property type="project" value="TreeGrafter"/>
</dbReference>
<accession>A0A232M6Y6</accession>
<evidence type="ECO:0000313" key="3">
    <source>
        <dbReference type="Proteomes" id="UP000243515"/>
    </source>
</evidence>
<dbReference type="PANTHER" id="PTHR28208">
    <property type="entry name" value="PHOSPHATIDATE PHOSPHATASE APP1"/>
    <property type="match status" value="1"/>
</dbReference>
<dbReference type="PANTHER" id="PTHR28208:SF1">
    <property type="entry name" value="FILAMENT ORGANIZATION PROTEIN APP1-LIKE, PUTATIVE (AFU_ORTHOLOGUE AFUA_1G06650)-RELATED"/>
    <property type="match status" value="1"/>
</dbReference>
<dbReference type="InterPro" id="IPR019236">
    <property type="entry name" value="APP1_cat"/>
</dbReference>
<reference evidence="2 3" key="1">
    <citation type="journal article" date="2015" name="Environ. Microbiol.">
        <title>Metagenome sequence of Elaphomyces granulatus from sporocarp tissue reveals Ascomycota ectomycorrhizal fingerprints of genome expansion and a Proteobacteria-rich microbiome.</title>
        <authorList>
            <person name="Quandt C.A."/>
            <person name="Kohler A."/>
            <person name="Hesse C.N."/>
            <person name="Sharpton T.J."/>
            <person name="Martin F."/>
            <person name="Spatafora J.W."/>
        </authorList>
    </citation>
    <scope>NUCLEOTIDE SEQUENCE [LARGE SCALE GENOMIC DNA]</scope>
    <source>
        <strain evidence="2 3">OSC145934</strain>
    </source>
</reference>
<evidence type="ECO:0000259" key="1">
    <source>
        <dbReference type="Pfam" id="PF09949"/>
    </source>
</evidence>
<gene>
    <name evidence="2" type="ORF">Egran_00362</name>
</gene>
<dbReference type="GO" id="GO:0008195">
    <property type="term" value="F:phosphatidate phosphatase activity"/>
    <property type="evidence" value="ECO:0007669"/>
    <property type="project" value="InterPro"/>
</dbReference>
<dbReference type="InterPro" id="IPR052935">
    <property type="entry name" value="Mg2+_PAP"/>
</dbReference>